<proteinExistence type="predicted"/>
<protein>
    <submittedName>
        <fullName evidence="1">Phage-like protein</fullName>
    </submittedName>
</protein>
<dbReference type="AlphaFoldDB" id="G0ERS8"/>
<dbReference type="Proteomes" id="UP000006798">
    <property type="component" value="Chromosome 1"/>
</dbReference>
<name>G0ERS8_CUPNN</name>
<dbReference type="HOGENOM" id="CLU_077247_1_1_4"/>
<accession>G0ERS8</accession>
<dbReference type="EMBL" id="CP002877">
    <property type="protein sequence ID" value="AEI77891.1"/>
    <property type="molecule type" value="Genomic_DNA"/>
</dbReference>
<evidence type="ECO:0000313" key="1">
    <source>
        <dbReference type="EMBL" id="AEI77891.1"/>
    </source>
</evidence>
<sequence>MPCPYGQLFDRLWVKEVWAAGACADGLRPAMRHPGTWKVDNGGLWYPADATEPKHPISPRGKTRVSIHMPRWASRITLEITGVRVERLNDCGEADAIAEGIAPELDGWTDYSNPSCQMCLNPVDSYRTLWDSINGAGAWEANAWGWVVEFRRVQR</sequence>
<dbReference type="KEGG" id="cnc:CNE_1c25740"/>
<reference evidence="1 2" key="1">
    <citation type="journal article" date="2011" name="J. Bacteriol.">
        <title>Complete genome sequence of the type strain Cupriavidus necator N-1.</title>
        <authorList>
            <person name="Poehlein A."/>
            <person name="Kusian B."/>
            <person name="Friedrich B."/>
            <person name="Daniel R."/>
            <person name="Bowien B."/>
        </authorList>
    </citation>
    <scope>NUCLEOTIDE SEQUENCE [LARGE SCALE GENOMIC DNA]</scope>
    <source>
        <strain evidence="2">ATCC 43291 / DSM 13513 / CCUG 52238 / LMG 8453 / N-1</strain>
    </source>
</reference>
<gene>
    <name evidence="1" type="ordered locus">CNE_1c25740</name>
</gene>
<organism evidence="1 2">
    <name type="scientific">Cupriavidus necator (strain ATCC 43291 / DSM 13513 / CCUG 52238 / LMG 8453 / N-1)</name>
    <name type="common">Ralstonia eutropha</name>
    <dbReference type="NCBI Taxonomy" id="1042878"/>
    <lineage>
        <taxon>Bacteria</taxon>
        <taxon>Pseudomonadati</taxon>
        <taxon>Pseudomonadota</taxon>
        <taxon>Betaproteobacteria</taxon>
        <taxon>Burkholderiales</taxon>
        <taxon>Burkholderiaceae</taxon>
        <taxon>Cupriavidus</taxon>
    </lineage>
</organism>
<evidence type="ECO:0000313" key="2">
    <source>
        <dbReference type="Proteomes" id="UP000006798"/>
    </source>
</evidence>